<protein>
    <submittedName>
        <fullName evidence="2">Uncharacterized protein</fullName>
    </submittedName>
</protein>
<organism evidence="2 3">
    <name type="scientific">Paenibacillus plantiphilus</name>
    <dbReference type="NCBI Taxonomy" id="2905650"/>
    <lineage>
        <taxon>Bacteria</taxon>
        <taxon>Bacillati</taxon>
        <taxon>Bacillota</taxon>
        <taxon>Bacilli</taxon>
        <taxon>Bacillales</taxon>
        <taxon>Paenibacillaceae</taxon>
        <taxon>Paenibacillus</taxon>
    </lineage>
</organism>
<accession>A0ABM9CHQ8</accession>
<evidence type="ECO:0000256" key="1">
    <source>
        <dbReference type="SAM" id="MobiDB-lite"/>
    </source>
</evidence>
<evidence type="ECO:0000313" key="3">
    <source>
        <dbReference type="Proteomes" id="UP000838686"/>
    </source>
</evidence>
<proteinExistence type="predicted"/>
<reference evidence="2" key="1">
    <citation type="submission" date="2022-01" db="EMBL/GenBank/DDBJ databases">
        <authorList>
            <person name="Criscuolo A."/>
        </authorList>
    </citation>
    <scope>NUCLEOTIDE SEQUENCE</scope>
    <source>
        <strain evidence="2">CIP111893</strain>
    </source>
</reference>
<comment type="caution">
    <text evidence="2">The sequence shown here is derived from an EMBL/GenBank/DDBJ whole genome shotgun (WGS) entry which is preliminary data.</text>
</comment>
<feature type="region of interest" description="Disordered" evidence="1">
    <location>
        <begin position="57"/>
        <end position="95"/>
    </location>
</feature>
<evidence type="ECO:0000313" key="2">
    <source>
        <dbReference type="EMBL" id="CAH1212659.1"/>
    </source>
</evidence>
<dbReference type="EMBL" id="CAKMMF010000020">
    <property type="protein sequence ID" value="CAH1212659.1"/>
    <property type="molecule type" value="Genomic_DNA"/>
</dbReference>
<gene>
    <name evidence="2" type="ORF">PAECIP111893_03576</name>
</gene>
<dbReference type="RefSeq" id="WP_236343954.1">
    <property type="nucleotide sequence ID" value="NZ_CAKMMF010000020.1"/>
</dbReference>
<keyword evidence="3" id="KW-1185">Reference proteome</keyword>
<dbReference type="Proteomes" id="UP000838686">
    <property type="component" value="Unassembled WGS sequence"/>
</dbReference>
<sequence>MVMKDQDDRDLVTQRDIDPDYGLFVDEAAEAAVPAAEDELLEIYPYDEVLRVDEDRVSKAEDRMGNSPVDPAAPKDEFHGTDLLNGVGHEPEHED</sequence>
<name>A0ABM9CHQ8_9BACL</name>